<proteinExistence type="predicted"/>
<reference evidence="1" key="1">
    <citation type="submission" date="2021-06" db="EMBL/GenBank/DDBJ databases">
        <authorList>
            <person name="Kallberg Y."/>
            <person name="Tangrot J."/>
            <person name="Rosling A."/>
        </authorList>
    </citation>
    <scope>NUCLEOTIDE SEQUENCE</scope>
    <source>
        <strain evidence="1">IL203A</strain>
    </source>
</reference>
<organism evidence="1 2">
    <name type="scientific">Dentiscutata heterogama</name>
    <dbReference type="NCBI Taxonomy" id="1316150"/>
    <lineage>
        <taxon>Eukaryota</taxon>
        <taxon>Fungi</taxon>
        <taxon>Fungi incertae sedis</taxon>
        <taxon>Mucoromycota</taxon>
        <taxon>Glomeromycotina</taxon>
        <taxon>Glomeromycetes</taxon>
        <taxon>Diversisporales</taxon>
        <taxon>Gigasporaceae</taxon>
        <taxon>Dentiscutata</taxon>
    </lineage>
</organism>
<evidence type="ECO:0000313" key="1">
    <source>
        <dbReference type="EMBL" id="CAG8617764.1"/>
    </source>
</evidence>
<dbReference type="EMBL" id="CAJVPU010011769">
    <property type="protein sequence ID" value="CAG8617764.1"/>
    <property type="molecule type" value="Genomic_DNA"/>
</dbReference>
<keyword evidence="2" id="KW-1185">Reference proteome</keyword>
<name>A0ACA9MWW4_9GLOM</name>
<protein>
    <submittedName>
        <fullName evidence="1">10006_t:CDS:1</fullName>
    </submittedName>
</protein>
<evidence type="ECO:0000313" key="2">
    <source>
        <dbReference type="Proteomes" id="UP000789702"/>
    </source>
</evidence>
<feature type="non-terminal residue" evidence="1">
    <location>
        <position position="1"/>
    </location>
</feature>
<comment type="caution">
    <text evidence="1">The sequence shown here is derived from an EMBL/GenBank/DDBJ whole genome shotgun (WGS) entry which is preliminary data.</text>
</comment>
<accession>A0ACA9MWW4</accession>
<sequence>SILSSKQKKMAVRFSDQASETDYMDDVDNSEVLQLQQRLLSEQDHDLDRLSDAIGRQRELGILIGDELSYHVELLEETGGMVDHTERTLDRAKRNLSKISKKVKNKGHFCIIFSLLLILVVLIIVLAK</sequence>
<dbReference type="Proteomes" id="UP000789702">
    <property type="component" value="Unassembled WGS sequence"/>
</dbReference>
<gene>
    <name evidence="1" type="ORF">DHETER_LOCUS7896</name>
</gene>